<dbReference type="Proteomes" id="UP001152561">
    <property type="component" value="Unassembled WGS sequence"/>
</dbReference>
<proteinExistence type="predicted"/>
<organism evidence="1 2">
    <name type="scientific">Anisodus acutangulus</name>
    <dbReference type="NCBI Taxonomy" id="402998"/>
    <lineage>
        <taxon>Eukaryota</taxon>
        <taxon>Viridiplantae</taxon>
        <taxon>Streptophyta</taxon>
        <taxon>Embryophyta</taxon>
        <taxon>Tracheophyta</taxon>
        <taxon>Spermatophyta</taxon>
        <taxon>Magnoliopsida</taxon>
        <taxon>eudicotyledons</taxon>
        <taxon>Gunneridae</taxon>
        <taxon>Pentapetalae</taxon>
        <taxon>asterids</taxon>
        <taxon>lamiids</taxon>
        <taxon>Solanales</taxon>
        <taxon>Solanaceae</taxon>
        <taxon>Solanoideae</taxon>
        <taxon>Hyoscyameae</taxon>
        <taxon>Anisodus</taxon>
    </lineage>
</organism>
<keyword evidence="2" id="KW-1185">Reference proteome</keyword>
<comment type="caution">
    <text evidence="1">The sequence shown here is derived from an EMBL/GenBank/DDBJ whole genome shotgun (WGS) entry which is preliminary data.</text>
</comment>
<evidence type="ECO:0000313" key="1">
    <source>
        <dbReference type="EMBL" id="KAJ8532158.1"/>
    </source>
</evidence>
<protein>
    <submittedName>
        <fullName evidence="1">Uncharacterized protein</fullName>
    </submittedName>
</protein>
<dbReference type="OrthoDB" id="1302742at2759"/>
<reference evidence="2" key="1">
    <citation type="journal article" date="2023" name="Proc. Natl. Acad. Sci. U.S.A.">
        <title>Genomic and structural basis for evolution of tropane alkaloid biosynthesis.</title>
        <authorList>
            <person name="Wanga Y.-J."/>
            <person name="Taina T."/>
            <person name="Yua J.-Y."/>
            <person name="Lia J."/>
            <person name="Xua B."/>
            <person name="Chenc J."/>
            <person name="D'Auriad J.C."/>
            <person name="Huanga J.-P."/>
            <person name="Huanga S.-X."/>
        </authorList>
    </citation>
    <scope>NUCLEOTIDE SEQUENCE [LARGE SCALE GENOMIC DNA]</scope>
    <source>
        <strain evidence="2">cv. KIB-2019</strain>
    </source>
</reference>
<name>A0A9Q1LC69_9SOLA</name>
<dbReference type="EMBL" id="JAJAGQ010000020">
    <property type="protein sequence ID" value="KAJ8532158.1"/>
    <property type="molecule type" value="Genomic_DNA"/>
</dbReference>
<sequence length="139" mass="16104">MGMFKTYNNPLVFTNILLTDEEKRTINFTELPQETVVNDVVVEPQVPIESGPSVHCSEFEALKKKVANYVDVIMYYMRKKAKYGPNNGVRYVTTDCFIKLWVKLIYQQFKDKNYDPSIITPEHNVAQVIRGYKIFANIG</sequence>
<dbReference type="AlphaFoldDB" id="A0A9Q1LC69"/>
<accession>A0A9Q1LC69</accession>
<gene>
    <name evidence="1" type="ORF">K7X08_012081</name>
</gene>
<evidence type="ECO:0000313" key="2">
    <source>
        <dbReference type="Proteomes" id="UP001152561"/>
    </source>
</evidence>